<sequence length="846" mass="92298">MTAFEIPDLSLVVLVGISGSGKSSFAAKNFGPFETVSSDMCRGMVSDDPNLQSATADAFALLEFIVATRLKAGRLTVVDATNVQPAARKSLIALAREYDVLPVAVVLDVPESVCAQRNAERADRSFGREVLRRQDQQLRRSLRGLSKEGFRTVHVLDGIDDVEAATFVRTPLRSDRHDLRGPFDVIGDVHGCLGELETLLTTMGYTLRRDGSGAAVGAVPPAGRTAVFLGDYVDRGPDSVGVLRLVMGMVGAGEALAVPGNHENKLVKALGGRKTRGRQVTRSHGLAETLEQLDAESAEFRREVLDFCDGLVAHLVLDGGNLVVAHAGLIEKYHGRASGRVRSFALYGDTTGETDEFGLPVRYPWAQEYRGSAMVLYGHTPVPEAKWENRTMCLDTGCVFGGKLTALRYPEGELVSVPAQQVWYQPTKPLGEFVREASSLDLTDVIGPTGVETSLRGRVSIRPENAAGALEVMSRFALAPEWLHYLPPTMAPSRTATRDGYLEYPTEAFDDYRRLGATAVICEEKHMGSRVVVVVCRDAEIARTKFGAIGNATGTAYTRTGRPVFEAELTEVLVASMAAAFESAGLWDELAADWVILDCELMPWSAKAEGLIKSEYATAGAVARANLSAEESVLSLAAARALPVDELRDRNMRRRSNIGEFTDAYRRYVWPTDGLVGVRIAPFQLLASSNGTYADRPHSWHLELADRLVGAAPTLFATTRRLEVDLSDAASVTAAERWWEELTAAGGEGMVVKPAENAPRGKMQPGMKVRGREYLRLIYGPDYTEPDRLKSLRERNLRHKESMALREYALGIEALDRSVRGEPLHSIHQAVFGVLAMESEPVDPRL</sequence>
<keyword evidence="4" id="KW-1185">Reference proteome</keyword>
<dbReference type="Gene3D" id="3.40.50.300">
    <property type="entry name" value="P-loop containing nucleotide triphosphate hydrolases"/>
    <property type="match status" value="1"/>
</dbReference>
<dbReference type="PANTHER" id="PTHR42850:SF7">
    <property type="entry name" value="BIS(5'-NUCLEOSYL)-TETRAPHOSPHATASE PRPE [ASYMMETRICAL]"/>
    <property type="match status" value="1"/>
</dbReference>
<dbReference type="SUPFAM" id="SSF52540">
    <property type="entry name" value="P-loop containing nucleoside triphosphate hydrolases"/>
    <property type="match status" value="1"/>
</dbReference>
<accession>A0A5A7S4Y9</accession>
<name>A0A5A7S4Y9_9NOCA</name>
<evidence type="ECO:0000259" key="2">
    <source>
        <dbReference type="Pfam" id="PF16542"/>
    </source>
</evidence>
<dbReference type="GO" id="GO:0005737">
    <property type="term" value="C:cytoplasm"/>
    <property type="evidence" value="ECO:0007669"/>
    <property type="project" value="TreeGrafter"/>
</dbReference>
<dbReference type="InterPro" id="IPR004843">
    <property type="entry name" value="Calcineurin-like_PHP"/>
</dbReference>
<evidence type="ECO:0000259" key="1">
    <source>
        <dbReference type="Pfam" id="PF00149"/>
    </source>
</evidence>
<comment type="caution">
    <text evidence="3">The sequence shown here is derived from an EMBL/GenBank/DDBJ whole genome shotgun (WGS) entry which is preliminary data.</text>
</comment>
<dbReference type="PRINTS" id="PR00114">
    <property type="entry name" value="STPHPHTASE"/>
</dbReference>
<gene>
    <name evidence="3" type="ORF">FOY51_24530</name>
</gene>
<dbReference type="InterPro" id="IPR024028">
    <property type="entry name" value="PNKP_bac"/>
</dbReference>
<dbReference type="Gene3D" id="3.60.21.10">
    <property type="match status" value="1"/>
</dbReference>
<dbReference type="CDD" id="cd07423">
    <property type="entry name" value="MPP_Prp_like"/>
    <property type="match status" value="1"/>
</dbReference>
<evidence type="ECO:0000313" key="3">
    <source>
        <dbReference type="EMBL" id="KAA0017960.1"/>
    </source>
</evidence>
<dbReference type="GO" id="GO:0016301">
    <property type="term" value="F:kinase activity"/>
    <property type="evidence" value="ECO:0007669"/>
    <property type="project" value="UniProtKB-KW"/>
</dbReference>
<dbReference type="AlphaFoldDB" id="A0A5A7S4Y9"/>
<dbReference type="InterPro" id="IPR041780">
    <property type="entry name" value="MPP_PrpE-like"/>
</dbReference>
<dbReference type="InterPro" id="IPR027417">
    <property type="entry name" value="P-loop_NTPase"/>
</dbReference>
<dbReference type="NCBIfam" id="TIGR04075">
    <property type="entry name" value="bacter_Pnkp"/>
    <property type="match status" value="1"/>
</dbReference>
<feature type="domain" description="Polynucleotide kinase-phosphatase ligase" evidence="2">
    <location>
        <begin position="469"/>
        <end position="841"/>
    </location>
</feature>
<dbReference type="InterPro" id="IPR029052">
    <property type="entry name" value="Metallo-depent_PP-like"/>
</dbReference>
<dbReference type="SUPFAM" id="SSF56091">
    <property type="entry name" value="DNA ligase/mRNA capping enzyme, catalytic domain"/>
    <property type="match status" value="1"/>
</dbReference>
<reference evidence="3 4" key="1">
    <citation type="submission" date="2019-07" db="EMBL/GenBank/DDBJ databases">
        <title>Rhodococcus cavernicolus sp. nov., isolated from a cave.</title>
        <authorList>
            <person name="Lee S.D."/>
        </authorList>
    </citation>
    <scope>NUCLEOTIDE SEQUENCE [LARGE SCALE GENOMIC DNA]</scope>
    <source>
        <strain evidence="3 4">C1-24</strain>
    </source>
</reference>
<dbReference type="Pfam" id="PF13671">
    <property type="entry name" value="AAA_33"/>
    <property type="match status" value="1"/>
</dbReference>
<dbReference type="Proteomes" id="UP000322244">
    <property type="component" value="Unassembled WGS sequence"/>
</dbReference>
<proteinExistence type="predicted"/>
<dbReference type="InterPro" id="IPR050126">
    <property type="entry name" value="Ap4A_hydrolase"/>
</dbReference>
<keyword evidence="3" id="KW-0418">Kinase</keyword>
<dbReference type="Gene3D" id="3.30.470.30">
    <property type="entry name" value="DNA ligase/mRNA capping enzyme"/>
    <property type="match status" value="2"/>
</dbReference>
<dbReference type="SUPFAM" id="SSF56300">
    <property type="entry name" value="Metallo-dependent phosphatases"/>
    <property type="match status" value="1"/>
</dbReference>
<dbReference type="InterPro" id="IPR006186">
    <property type="entry name" value="Ser/Thr-sp_prot-phosphatase"/>
</dbReference>
<dbReference type="PANTHER" id="PTHR42850">
    <property type="entry name" value="METALLOPHOSPHOESTERASE"/>
    <property type="match status" value="1"/>
</dbReference>
<feature type="domain" description="Calcineurin-like phosphoesterase" evidence="1">
    <location>
        <begin position="182"/>
        <end position="383"/>
    </location>
</feature>
<keyword evidence="3" id="KW-0808">Transferase</keyword>
<dbReference type="Pfam" id="PF16542">
    <property type="entry name" value="PNKP_ligase"/>
    <property type="match status" value="1"/>
</dbReference>
<evidence type="ECO:0000313" key="4">
    <source>
        <dbReference type="Proteomes" id="UP000322244"/>
    </source>
</evidence>
<dbReference type="Pfam" id="PF00149">
    <property type="entry name" value="Metallophos"/>
    <property type="match status" value="1"/>
</dbReference>
<dbReference type="GO" id="GO:0016791">
    <property type="term" value="F:phosphatase activity"/>
    <property type="evidence" value="ECO:0007669"/>
    <property type="project" value="TreeGrafter"/>
</dbReference>
<organism evidence="3 4">
    <name type="scientific">Antrihabitans cavernicola</name>
    <dbReference type="NCBI Taxonomy" id="2495913"/>
    <lineage>
        <taxon>Bacteria</taxon>
        <taxon>Bacillati</taxon>
        <taxon>Actinomycetota</taxon>
        <taxon>Actinomycetes</taxon>
        <taxon>Mycobacteriales</taxon>
        <taxon>Nocardiaceae</taxon>
        <taxon>Antrihabitans</taxon>
    </lineage>
</organism>
<dbReference type="RefSeq" id="WP_149432911.1">
    <property type="nucleotide sequence ID" value="NZ_VLNY01000020.1"/>
</dbReference>
<protein>
    <submittedName>
        <fullName evidence="3">Polynucleotide kinase-phosphatase</fullName>
    </submittedName>
</protein>
<dbReference type="InterPro" id="IPR032380">
    <property type="entry name" value="PNKP_ligase_dom"/>
</dbReference>
<dbReference type="EMBL" id="VLNY01000020">
    <property type="protein sequence ID" value="KAA0017960.1"/>
    <property type="molecule type" value="Genomic_DNA"/>
</dbReference>
<dbReference type="OrthoDB" id="9807890at2"/>